<reference evidence="2" key="1">
    <citation type="submission" date="2021-03" db="EMBL/GenBank/DDBJ databases">
        <title>Pengzhenrongella sicca gen. nov., sp. nov., a new member of suborder Micrococcineae isolated from High-Arctic tundra soil.</title>
        <authorList>
            <person name="Peng F."/>
        </authorList>
    </citation>
    <scope>NUCLEOTIDE SEQUENCE</scope>
    <source>
        <strain evidence="2">LRZ-2</strain>
    </source>
</reference>
<dbReference type="Proteomes" id="UP000663937">
    <property type="component" value="Chromosome"/>
</dbReference>
<sequence length="222" mass="23452">MTYTGDVVRGGPAAVRELADVVVRKVCVGPLGNNAYLLTCRASGAQLLIDAADDAPALAALVRAGSPAGRLDVVLTTHRHADHQRALRAVVAATGADTAAGADDAAGIDVPTTRLLHDGDVLAVGELRLEVIGLRGHTPGSVALAYREPDGRAHLFTGDSLFPGGVGNTDHDPTRFASLLDDVITRLFDRFDDATWVYPGHGPDTTLETDRPHLAQWRTRGW</sequence>
<dbReference type="RefSeq" id="WP_227425505.1">
    <property type="nucleotide sequence ID" value="NZ_CP071868.1"/>
</dbReference>
<dbReference type="InterPro" id="IPR051453">
    <property type="entry name" value="MBL_Glyoxalase_II"/>
</dbReference>
<dbReference type="SUPFAM" id="SSF56281">
    <property type="entry name" value="Metallo-hydrolase/oxidoreductase"/>
    <property type="match status" value="1"/>
</dbReference>
<dbReference type="InterPro" id="IPR036866">
    <property type="entry name" value="RibonucZ/Hydroxyglut_hydro"/>
</dbReference>
<evidence type="ECO:0000313" key="3">
    <source>
        <dbReference type="Proteomes" id="UP000663937"/>
    </source>
</evidence>
<keyword evidence="3" id="KW-1185">Reference proteome</keyword>
<evidence type="ECO:0000259" key="1">
    <source>
        <dbReference type="SMART" id="SM00849"/>
    </source>
</evidence>
<organism evidence="2 3">
    <name type="scientific">Pengzhenrongella sicca</name>
    <dbReference type="NCBI Taxonomy" id="2819238"/>
    <lineage>
        <taxon>Bacteria</taxon>
        <taxon>Bacillati</taxon>
        <taxon>Actinomycetota</taxon>
        <taxon>Actinomycetes</taxon>
        <taxon>Micrococcales</taxon>
        <taxon>Pengzhenrongella</taxon>
    </lineage>
</organism>
<protein>
    <submittedName>
        <fullName evidence="2">MBL fold metallo-hydrolase</fullName>
    </submittedName>
</protein>
<dbReference type="SMART" id="SM00849">
    <property type="entry name" value="Lactamase_B"/>
    <property type="match status" value="1"/>
</dbReference>
<dbReference type="CDD" id="cd06262">
    <property type="entry name" value="metallo-hydrolase-like_MBL-fold"/>
    <property type="match status" value="1"/>
</dbReference>
<gene>
    <name evidence="2" type="ORF">J4E96_09490</name>
</gene>
<accession>A0A8A4ZKU4</accession>
<feature type="domain" description="Metallo-beta-lactamase" evidence="1">
    <location>
        <begin position="32"/>
        <end position="201"/>
    </location>
</feature>
<evidence type="ECO:0000313" key="2">
    <source>
        <dbReference type="EMBL" id="QTE31126.1"/>
    </source>
</evidence>
<dbReference type="PANTHER" id="PTHR46233:SF1">
    <property type="entry name" value="CONSERVED PROTEIN"/>
    <property type="match status" value="1"/>
</dbReference>
<name>A0A8A4ZKU4_9MICO</name>
<dbReference type="Gene3D" id="3.60.15.10">
    <property type="entry name" value="Ribonuclease Z/Hydroxyacylglutathione hydrolase-like"/>
    <property type="match status" value="1"/>
</dbReference>
<dbReference type="AlphaFoldDB" id="A0A8A4ZKU4"/>
<dbReference type="Pfam" id="PF00753">
    <property type="entry name" value="Lactamase_B"/>
    <property type="match status" value="1"/>
</dbReference>
<dbReference type="InterPro" id="IPR001279">
    <property type="entry name" value="Metallo-B-lactamas"/>
</dbReference>
<dbReference type="EMBL" id="CP071868">
    <property type="protein sequence ID" value="QTE31126.1"/>
    <property type="molecule type" value="Genomic_DNA"/>
</dbReference>
<dbReference type="KEGG" id="psic:J4E96_09490"/>
<proteinExistence type="predicted"/>
<dbReference type="PANTHER" id="PTHR46233">
    <property type="entry name" value="HYDROXYACYLGLUTATHIONE HYDROLASE GLOC"/>
    <property type="match status" value="1"/>
</dbReference>